<name>A0A8J3JSB0_9ACTN</name>
<keyword evidence="1" id="KW-1133">Transmembrane helix</keyword>
<accession>A0A8J3JSB0</accession>
<sequence length="83" mass="9478">MTDAPPAHVPRHGRDAYPAEQRGRRVLWRTVSIGLFVLLALGTFWLEQRMGWPKEITTPLVAVPYWAVVTAVWRHYGPEMPGL</sequence>
<protein>
    <submittedName>
        <fullName evidence="2">Uncharacterized protein</fullName>
    </submittedName>
</protein>
<proteinExistence type="predicted"/>
<gene>
    <name evidence="2" type="ORF">Cba03nite_42430</name>
</gene>
<keyword evidence="3" id="KW-1185">Reference proteome</keyword>
<keyword evidence="1" id="KW-0472">Membrane</keyword>
<feature type="transmembrane region" description="Helical" evidence="1">
    <location>
        <begin position="26"/>
        <end position="46"/>
    </location>
</feature>
<evidence type="ECO:0000313" key="2">
    <source>
        <dbReference type="EMBL" id="GIF82894.1"/>
    </source>
</evidence>
<reference evidence="2 3" key="1">
    <citation type="submission" date="2021-01" db="EMBL/GenBank/DDBJ databases">
        <title>Whole genome shotgun sequence of Catellatospora bangladeshensis NBRC 107357.</title>
        <authorList>
            <person name="Komaki H."/>
            <person name="Tamura T."/>
        </authorList>
    </citation>
    <scope>NUCLEOTIDE SEQUENCE [LARGE SCALE GENOMIC DNA]</scope>
    <source>
        <strain evidence="2 3">NBRC 107357</strain>
    </source>
</reference>
<evidence type="ECO:0000313" key="3">
    <source>
        <dbReference type="Proteomes" id="UP000601223"/>
    </source>
</evidence>
<dbReference type="Proteomes" id="UP000601223">
    <property type="component" value="Unassembled WGS sequence"/>
</dbReference>
<dbReference type="EMBL" id="BONF01000025">
    <property type="protein sequence ID" value="GIF82894.1"/>
    <property type="molecule type" value="Genomic_DNA"/>
</dbReference>
<keyword evidence="1" id="KW-0812">Transmembrane</keyword>
<dbReference type="RefSeq" id="WP_203748841.1">
    <property type="nucleotide sequence ID" value="NZ_BONF01000025.1"/>
</dbReference>
<feature type="transmembrane region" description="Helical" evidence="1">
    <location>
        <begin position="58"/>
        <end position="76"/>
    </location>
</feature>
<evidence type="ECO:0000256" key="1">
    <source>
        <dbReference type="SAM" id="Phobius"/>
    </source>
</evidence>
<organism evidence="2 3">
    <name type="scientific">Catellatospora bangladeshensis</name>
    <dbReference type="NCBI Taxonomy" id="310355"/>
    <lineage>
        <taxon>Bacteria</taxon>
        <taxon>Bacillati</taxon>
        <taxon>Actinomycetota</taxon>
        <taxon>Actinomycetes</taxon>
        <taxon>Micromonosporales</taxon>
        <taxon>Micromonosporaceae</taxon>
        <taxon>Catellatospora</taxon>
    </lineage>
</organism>
<dbReference type="AlphaFoldDB" id="A0A8J3JSB0"/>
<comment type="caution">
    <text evidence="2">The sequence shown here is derived from an EMBL/GenBank/DDBJ whole genome shotgun (WGS) entry which is preliminary data.</text>
</comment>